<reference evidence="2" key="1">
    <citation type="submission" date="2023-07" db="EMBL/GenBank/DDBJ databases">
        <title>The genome sequence of Rhodocytophaga aerolata KACC 12507.</title>
        <authorList>
            <person name="Zhang X."/>
        </authorList>
    </citation>
    <scope>NUCLEOTIDE SEQUENCE</scope>
    <source>
        <strain evidence="2">KACC 12507</strain>
    </source>
</reference>
<feature type="transmembrane region" description="Helical" evidence="1">
    <location>
        <begin position="129"/>
        <end position="147"/>
    </location>
</feature>
<dbReference type="EMBL" id="JAUKPO010000049">
    <property type="protein sequence ID" value="MDO1451238.1"/>
    <property type="molecule type" value="Genomic_DNA"/>
</dbReference>
<evidence type="ECO:0008006" key="4">
    <source>
        <dbReference type="Google" id="ProtNLM"/>
    </source>
</evidence>
<dbReference type="Proteomes" id="UP001168528">
    <property type="component" value="Unassembled WGS sequence"/>
</dbReference>
<feature type="transmembrane region" description="Helical" evidence="1">
    <location>
        <begin position="12"/>
        <end position="38"/>
    </location>
</feature>
<keyword evidence="1" id="KW-0812">Transmembrane</keyword>
<evidence type="ECO:0000313" key="3">
    <source>
        <dbReference type="Proteomes" id="UP001168528"/>
    </source>
</evidence>
<keyword evidence="1" id="KW-1133">Transmembrane helix</keyword>
<proteinExistence type="predicted"/>
<organism evidence="2 3">
    <name type="scientific">Rhodocytophaga aerolata</name>
    <dbReference type="NCBI Taxonomy" id="455078"/>
    <lineage>
        <taxon>Bacteria</taxon>
        <taxon>Pseudomonadati</taxon>
        <taxon>Bacteroidota</taxon>
        <taxon>Cytophagia</taxon>
        <taxon>Cytophagales</taxon>
        <taxon>Rhodocytophagaceae</taxon>
        <taxon>Rhodocytophaga</taxon>
    </lineage>
</organism>
<feature type="transmembrane region" description="Helical" evidence="1">
    <location>
        <begin position="153"/>
        <end position="172"/>
    </location>
</feature>
<feature type="transmembrane region" description="Helical" evidence="1">
    <location>
        <begin position="44"/>
        <end position="65"/>
    </location>
</feature>
<gene>
    <name evidence="2" type="ORF">Q0590_33500</name>
</gene>
<accession>A0ABT8RJ55</accession>
<dbReference type="Pfam" id="PF22765">
    <property type="entry name" value="DUF7010"/>
    <property type="match status" value="1"/>
</dbReference>
<feature type="transmembrane region" description="Helical" evidence="1">
    <location>
        <begin position="77"/>
        <end position="99"/>
    </location>
</feature>
<keyword evidence="3" id="KW-1185">Reference proteome</keyword>
<comment type="caution">
    <text evidence="2">The sequence shown here is derived from an EMBL/GenBank/DDBJ whole genome shotgun (WGS) entry which is preliminary data.</text>
</comment>
<name>A0ABT8RJ55_9BACT</name>
<feature type="transmembrane region" description="Helical" evidence="1">
    <location>
        <begin position="105"/>
        <end position="122"/>
    </location>
</feature>
<sequence length="184" mass="20345">MNFKDAQQDLRQSYVGGASGVMISSLVWGMAAIVALLSTEQMSVLSLFLGGMLIHPLGIVVSKVLKRSGKHQKDNPLARLALESTFLLFLGLLIAFAVFQLRSNWFFPILLLIIGGRYLLFSTLYGMRIYWLLGMSLALAGIASLYLDLPFYTGAFLGGGIEMLFAGIIFYLQYSPNNRVEDSF</sequence>
<dbReference type="RefSeq" id="WP_302042037.1">
    <property type="nucleotide sequence ID" value="NZ_JAUKPO010000049.1"/>
</dbReference>
<keyword evidence="1" id="KW-0472">Membrane</keyword>
<evidence type="ECO:0000313" key="2">
    <source>
        <dbReference type="EMBL" id="MDO1451238.1"/>
    </source>
</evidence>
<dbReference type="InterPro" id="IPR053824">
    <property type="entry name" value="DUF7010"/>
</dbReference>
<protein>
    <recommendedName>
        <fullName evidence="4">DUF308 domain-containing protein</fullName>
    </recommendedName>
</protein>
<evidence type="ECO:0000256" key="1">
    <source>
        <dbReference type="SAM" id="Phobius"/>
    </source>
</evidence>